<protein>
    <submittedName>
        <fullName evidence="3">Putative integral membrane protein</fullName>
    </submittedName>
</protein>
<organism evidence="3 4">
    <name type="scientific">Rhizobium rhizoryzae</name>
    <dbReference type="NCBI Taxonomy" id="451876"/>
    <lineage>
        <taxon>Bacteria</taxon>
        <taxon>Pseudomonadati</taxon>
        <taxon>Pseudomonadota</taxon>
        <taxon>Alphaproteobacteria</taxon>
        <taxon>Hyphomicrobiales</taxon>
        <taxon>Rhizobiaceae</taxon>
        <taxon>Rhizobium/Agrobacterium group</taxon>
        <taxon>Rhizobium</taxon>
    </lineage>
</organism>
<keyword evidence="2" id="KW-0812">Transmembrane</keyword>
<evidence type="ECO:0000256" key="1">
    <source>
        <dbReference type="SAM" id="MobiDB-lite"/>
    </source>
</evidence>
<evidence type="ECO:0000256" key="2">
    <source>
        <dbReference type="SAM" id="Phobius"/>
    </source>
</evidence>
<keyword evidence="4" id="KW-1185">Reference proteome</keyword>
<name>A0A7W6PR28_9HYPH</name>
<keyword evidence="2" id="KW-0472">Membrane</keyword>
<reference evidence="3 4" key="1">
    <citation type="submission" date="2020-08" db="EMBL/GenBank/DDBJ databases">
        <title>Genomic Encyclopedia of Type Strains, Phase IV (KMG-IV): sequencing the most valuable type-strain genomes for metagenomic binning, comparative biology and taxonomic classification.</title>
        <authorList>
            <person name="Goeker M."/>
        </authorList>
    </citation>
    <scope>NUCLEOTIDE SEQUENCE [LARGE SCALE GENOMIC DNA]</scope>
    <source>
        <strain evidence="3 4">DSM 29514</strain>
    </source>
</reference>
<evidence type="ECO:0000313" key="3">
    <source>
        <dbReference type="EMBL" id="MBB4143474.1"/>
    </source>
</evidence>
<feature type="region of interest" description="Disordered" evidence="1">
    <location>
        <begin position="92"/>
        <end position="114"/>
    </location>
</feature>
<dbReference type="RefSeq" id="WP_165133219.1">
    <property type="nucleotide sequence ID" value="NZ_CP049250.1"/>
</dbReference>
<evidence type="ECO:0000313" key="4">
    <source>
        <dbReference type="Proteomes" id="UP000519897"/>
    </source>
</evidence>
<dbReference type="EMBL" id="JACIEC010000001">
    <property type="protein sequence ID" value="MBB4143474.1"/>
    <property type="molecule type" value="Genomic_DNA"/>
</dbReference>
<dbReference type="AlphaFoldDB" id="A0A7W6PR28"/>
<proteinExistence type="predicted"/>
<keyword evidence="2" id="KW-1133">Transmembrane helix</keyword>
<sequence>MNRVRKIVSFVIFVPLAIMLIVLCVANREPVRLALNPFQPSDTVLSVTGPLFLMLFLALLVGMLIGAVGTWFAQGKYRKQARLEARAAIAREKQTGSAPAKPSTNAVALPGSRM</sequence>
<gene>
    <name evidence="3" type="ORF">GGQ72_001973</name>
</gene>
<dbReference type="Proteomes" id="UP000519897">
    <property type="component" value="Unassembled WGS sequence"/>
</dbReference>
<feature type="transmembrane region" description="Helical" evidence="2">
    <location>
        <begin position="52"/>
        <end position="73"/>
    </location>
</feature>
<accession>A0A7W6PR28</accession>
<comment type="caution">
    <text evidence="3">The sequence shown here is derived from an EMBL/GenBank/DDBJ whole genome shotgun (WGS) entry which is preliminary data.</text>
</comment>